<dbReference type="EMBL" id="CBWN010000137">
    <property type="protein sequence ID" value="CDL28824.1"/>
    <property type="molecule type" value="Genomic_DNA"/>
</dbReference>
<dbReference type="Proteomes" id="UP000019199">
    <property type="component" value="Unassembled WGS sequence"/>
</dbReference>
<reference evidence="1 2" key="1">
    <citation type="submission" date="2013-10" db="EMBL/GenBank/DDBJ databases">
        <title>Antibiotic resistance diversity of beta-lactamase producers in the General Hospital Vienna.</title>
        <authorList>
            <person name="Barisic I."/>
            <person name="Mitteregger D."/>
            <person name="Hirschl A.M."/>
            <person name="Noehammer C."/>
            <person name="Wiesinger-Mayr H."/>
        </authorList>
    </citation>
    <scope>NUCLEOTIDE SEQUENCE [LARGE SCALE GENOMIC DNA]</scope>
    <source>
        <strain evidence="1 2">ISC7</strain>
    </source>
</reference>
<name>W1F358_ECOLX</name>
<accession>W1F358</accession>
<sequence>MARLAGGEEFLTIEACRKKRVQLQLIKWGSEKSETGLTV</sequence>
<proteinExistence type="predicted"/>
<dbReference type="AlphaFoldDB" id="W1F358"/>
<evidence type="ECO:0000313" key="2">
    <source>
        <dbReference type="Proteomes" id="UP000019199"/>
    </source>
</evidence>
<evidence type="ECO:0000313" key="1">
    <source>
        <dbReference type="EMBL" id="CDL28824.1"/>
    </source>
</evidence>
<comment type="caution">
    <text evidence="1">The sequence shown here is derived from an EMBL/GenBank/DDBJ whole genome shotgun (WGS) entry which is preliminary data.</text>
</comment>
<organism evidence="1 2">
    <name type="scientific">Escherichia coli ISC7</name>
    <dbReference type="NCBI Taxonomy" id="1432555"/>
    <lineage>
        <taxon>Bacteria</taxon>
        <taxon>Pseudomonadati</taxon>
        <taxon>Pseudomonadota</taxon>
        <taxon>Gammaproteobacteria</taxon>
        <taxon>Enterobacterales</taxon>
        <taxon>Enterobacteriaceae</taxon>
        <taxon>Escherichia</taxon>
    </lineage>
</organism>
<protein>
    <submittedName>
        <fullName evidence="1">Uncharacterized protein</fullName>
    </submittedName>
</protein>